<dbReference type="InterPro" id="IPR005829">
    <property type="entry name" value="Sugar_transporter_CS"/>
</dbReference>
<evidence type="ECO:0000256" key="4">
    <source>
        <dbReference type="ARBA" id="ARBA00022692"/>
    </source>
</evidence>
<feature type="transmembrane region" description="Helical" evidence="8">
    <location>
        <begin position="382"/>
        <end position="404"/>
    </location>
</feature>
<keyword evidence="6 8" id="KW-0472">Membrane</keyword>
<protein>
    <recommendedName>
        <fullName evidence="9">Major facilitator superfamily (MFS) profile domain-containing protein</fullName>
    </recommendedName>
</protein>
<dbReference type="InterPro" id="IPR003663">
    <property type="entry name" value="Sugar/inositol_transpt"/>
</dbReference>
<dbReference type="InterPro" id="IPR045263">
    <property type="entry name" value="GLUT"/>
</dbReference>
<feature type="transmembrane region" description="Helical" evidence="8">
    <location>
        <begin position="444"/>
        <end position="465"/>
    </location>
</feature>
<reference evidence="10 11" key="1">
    <citation type="submission" date="2023-04" db="EMBL/GenBank/DDBJ databases">
        <title>Genome of Basidiobolus ranarum AG-B5.</title>
        <authorList>
            <person name="Stajich J.E."/>
            <person name="Carter-House D."/>
            <person name="Gryganskyi A."/>
        </authorList>
    </citation>
    <scope>NUCLEOTIDE SEQUENCE [LARGE SCALE GENOMIC DNA]</scope>
    <source>
        <strain evidence="10 11">AG-B5</strain>
    </source>
</reference>
<dbReference type="Pfam" id="PF00083">
    <property type="entry name" value="Sugar_tr"/>
    <property type="match status" value="1"/>
</dbReference>
<feature type="transmembrane region" description="Helical" evidence="8">
    <location>
        <begin position="207"/>
        <end position="229"/>
    </location>
</feature>
<keyword evidence="11" id="KW-1185">Reference proteome</keyword>
<evidence type="ECO:0000313" key="11">
    <source>
        <dbReference type="Proteomes" id="UP001479436"/>
    </source>
</evidence>
<proteinExistence type="inferred from homology"/>
<dbReference type="InterPro" id="IPR020846">
    <property type="entry name" value="MFS_dom"/>
</dbReference>
<organism evidence="10 11">
    <name type="scientific">Basidiobolus ranarum</name>
    <dbReference type="NCBI Taxonomy" id="34480"/>
    <lineage>
        <taxon>Eukaryota</taxon>
        <taxon>Fungi</taxon>
        <taxon>Fungi incertae sedis</taxon>
        <taxon>Zoopagomycota</taxon>
        <taxon>Entomophthoromycotina</taxon>
        <taxon>Basidiobolomycetes</taxon>
        <taxon>Basidiobolales</taxon>
        <taxon>Basidiobolaceae</taxon>
        <taxon>Basidiobolus</taxon>
    </lineage>
</organism>
<gene>
    <name evidence="10" type="ORF">K7432_010602</name>
</gene>
<dbReference type="PROSITE" id="PS50850">
    <property type="entry name" value="MFS"/>
    <property type="match status" value="1"/>
</dbReference>
<feature type="transmembrane region" description="Helical" evidence="8">
    <location>
        <begin position="356"/>
        <end position="376"/>
    </location>
</feature>
<evidence type="ECO:0000313" key="10">
    <source>
        <dbReference type="EMBL" id="KAK9763068.1"/>
    </source>
</evidence>
<feature type="transmembrane region" description="Helical" evidence="8">
    <location>
        <begin position="330"/>
        <end position="349"/>
    </location>
</feature>
<evidence type="ECO:0000256" key="1">
    <source>
        <dbReference type="ARBA" id="ARBA00004141"/>
    </source>
</evidence>
<feature type="transmembrane region" description="Helical" evidence="8">
    <location>
        <begin position="146"/>
        <end position="167"/>
    </location>
</feature>
<evidence type="ECO:0000256" key="5">
    <source>
        <dbReference type="ARBA" id="ARBA00022989"/>
    </source>
</evidence>
<comment type="similarity">
    <text evidence="2 7">Belongs to the major facilitator superfamily. Sugar transporter (TC 2.A.1.1) family.</text>
</comment>
<dbReference type="Gene3D" id="1.20.1250.20">
    <property type="entry name" value="MFS general substrate transporter like domains"/>
    <property type="match status" value="1"/>
</dbReference>
<evidence type="ECO:0000256" key="8">
    <source>
        <dbReference type="SAM" id="Phobius"/>
    </source>
</evidence>
<dbReference type="PROSITE" id="PS00216">
    <property type="entry name" value="SUGAR_TRANSPORT_1"/>
    <property type="match status" value="1"/>
</dbReference>
<feature type="transmembrane region" description="Helical" evidence="8">
    <location>
        <begin position="179"/>
        <end position="201"/>
    </location>
</feature>
<keyword evidence="4 8" id="KW-0812">Transmembrane</keyword>
<name>A0ABR2WNJ2_9FUNG</name>
<comment type="caution">
    <text evidence="10">The sequence shown here is derived from an EMBL/GenBank/DDBJ whole genome shotgun (WGS) entry which is preliminary data.</text>
</comment>
<dbReference type="Proteomes" id="UP001479436">
    <property type="component" value="Unassembled WGS sequence"/>
</dbReference>
<dbReference type="PRINTS" id="PR00171">
    <property type="entry name" value="SUGRTRNSPORT"/>
</dbReference>
<dbReference type="InterPro" id="IPR036259">
    <property type="entry name" value="MFS_trans_sf"/>
</dbReference>
<feature type="transmembrane region" description="Helical" evidence="8">
    <location>
        <begin position="90"/>
        <end position="110"/>
    </location>
</feature>
<dbReference type="NCBIfam" id="TIGR00879">
    <property type="entry name" value="SP"/>
    <property type="match status" value="1"/>
</dbReference>
<dbReference type="PANTHER" id="PTHR23503:SF8">
    <property type="entry name" value="FACILITATED GLUCOSE TRANSPORTER PROTEIN 1"/>
    <property type="match status" value="1"/>
</dbReference>
<evidence type="ECO:0000256" key="7">
    <source>
        <dbReference type="RuleBase" id="RU003346"/>
    </source>
</evidence>
<dbReference type="PANTHER" id="PTHR23503">
    <property type="entry name" value="SOLUTE CARRIER FAMILY 2"/>
    <property type="match status" value="1"/>
</dbReference>
<dbReference type="SUPFAM" id="SSF103473">
    <property type="entry name" value="MFS general substrate transporter"/>
    <property type="match status" value="1"/>
</dbReference>
<feature type="transmembrane region" description="Helical" evidence="8">
    <location>
        <begin position="122"/>
        <end position="140"/>
    </location>
</feature>
<feature type="transmembrane region" description="Helical" evidence="8">
    <location>
        <begin position="294"/>
        <end position="318"/>
    </location>
</feature>
<dbReference type="EMBL" id="JASJQH010000741">
    <property type="protein sequence ID" value="KAK9763068.1"/>
    <property type="molecule type" value="Genomic_DNA"/>
</dbReference>
<keyword evidence="3 7" id="KW-0813">Transport</keyword>
<dbReference type="PROSITE" id="PS00217">
    <property type="entry name" value="SUGAR_TRANSPORT_2"/>
    <property type="match status" value="1"/>
</dbReference>
<dbReference type="InterPro" id="IPR005828">
    <property type="entry name" value="MFS_sugar_transport-like"/>
</dbReference>
<feature type="domain" description="Major facilitator superfamily (MFS) profile" evidence="9">
    <location>
        <begin position="40"/>
        <end position="472"/>
    </location>
</feature>
<sequence length="484" mass="52622">MSIDEIVPVGEGSTNNEVSPLISKADSSASDPLTKYALFVAASLALGSFQFGYHIGELNNPQAVISCDYIPKDTDQSSSLPSCIKMSETTFSFVTSIYILGGLLGNLVAAKLASTFGRKNTLLYNTIFHVVGTLLLGLAYNTTSLFAGRFIVGIGGGISIVVVPMYLTEIAPVAYRGLFGVFHQIGVVGGILVAQTLGLFYSTVPGWRFILSFCLLVSAVQLITFPFIVPSPRYLFSLPNGTEAARAVLCKLRGTDDVDQILLQWEKDDSDSDKENVSFSQLLTRPIYRRPLQILFLLHFTQQFSGINAIMQFSTTILKDTFTADAAKTITVLINVGNLAFTLLSGYLIEKAGRRQLFLISTLLTGLSCATLSFAMYFKYNYLAIVAINMIVVGFAIGLGPIPFVMPTEIFNTRSVATAASVGLIANNIGNFVVTSVYLTLKKWFGPGAFLVFTVYLAIALIISYKVIPETKGKSFEAIIQEWR</sequence>
<comment type="subcellular location">
    <subcellularLocation>
        <location evidence="1">Membrane</location>
        <topology evidence="1">Multi-pass membrane protein</topology>
    </subcellularLocation>
</comment>
<evidence type="ECO:0000256" key="2">
    <source>
        <dbReference type="ARBA" id="ARBA00010992"/>
    </source>
</evidence>
<feature type="transmembrane region" description="Helical" evidence="8">
    <location>
        <begin position="416"/>
        <end position="438"/>
    </location>
</feature>
<evidence type="ECO:0000256" key="6">
    <source>
        <dbReference type="ARBA" id="ARBA00023136"/>
    </source>
</evidence>
<accession>A0ABR2WNJ2</accession>
<evidence type="ECO:0000259" key="9">
    <source>
        <dbReference type="PROSITE" id="PS50850"/>
    </source>
</evidence>
<keyword evidence="5 8" id="KW-1133">Transmembrane helix</keyword>
<evidence type="ECO:0000256" key="3">
    <source>
        <dbReference type="ARBA" id="ARBA00022448"/>
    </source>
</evidence>